<gene>
    <name evidence="2" type="ORF">PCOR1329_LOCUS16541</name>
</gene>
<sequence length="195" mass="21348">MPDLTLPPPLPARVSRSALALHGASEEHERGPAERLLQRMEDHADAAEITDKRDKARNAEEGVQPGPDAQDAVLLDQCGVGFMLTTGQAYRGLELVPLDKLSWWPEAEGPGVTLNPDVEAVSLRFFNEVAREGWKKELSRRLGAEGTQWSRGWNRTEAGWIRQTIATSTNTTSASRASKASGVHVLRLRPPVQGP</sequence>
<dbReference type="Proteomes" id="UP001189429">
    <property type="component" value="Unassembled WGS sequence"/>
</dbReference>
<evidence type="ECO:0000313" key="3">
    <source>
        <dbReference type="Proteomes" id="UP001189429"/>
    </source>
</evidence>
<protein>
    <submittedName>
        <fullName evidence="2">Uncharacterized protein</fullName>
    </submittedName>
</protein>
<reference evidence="2" key="1">
    <citation type="submission" date="2023-10" db="EMBL/GenBank/DDBJ databases">
        <authorList>
            <person name="Chen Y."/>
            <person name="Shah S."/>
            <person name="Dougan E. K."/>
            <person name="Thang M."/>
            <person name="Chan C."/>
        </authorList>
    </citation>
    <scope>NUCLEOTIDE SEQUENCE [LARGE SCALE GENOMIC DNA]</scope>
</reference>
<accession>A0ABN9R3J9</accession>
<organism evidence="2 3">
    <name type="scientific">Prorocentrum cordatum</name>
    <dbReference type="NCBI Taxonomy" id="2364126"/>
    <lineage>
        <taxon>Eukaryota</taxon>
        <taxon>Sar</taxon>
        <taxon>Alveolata</taxon>
        <taxon>Dinophyceae</taxon>
        <taxon>Prorocentrales</taxon>
        <taxon>Prorocentraceae</taxon>
        <taxon>Prorocentrum</taxon>
    </lineage>
</organism>
<feature type="compositionally biased region" description="Basic and acidic residues" evidence="1">
    <location>
        <begin position="24"/>
        <end position="60"/>
    </location>
</feature>
<name>A0ABN9R3J9_9DINO</name>
<evidence type="ECO:0000313" key="2">
    <source>
        <dbReference type="EMBL" id="CAK0812196.1"/>
    </source>
</evidence>
<keyword evidence="3" id="KW-1185">Reference proteome</keyword>
<feature type="non-terminal residue" evidence="2">
    <location>
        <position position="195"/>
    </location>
</feature>
<feature type="compositionally biased region" description="Pro residues" evidence="1">
    <location>
        <begin position="1"/>
        <end position="11"/>
    </location>
</feature>
<dbReference type="EMBL" id="CAUYUJ010005080">
    <property type="protein sequence ID" value="CAK0812196.1"/>
    <property type="molecule type" value="Genomic_DNA"/>
</dbReference>
<evidence type="ECO:0000256" key="1">
    <source>
        <dbReference type="SAM" id="MobiDB-lite"/>
    </source>
</evidence>
<feature type="region of interest" description="Disordered" evidence="1">
    <location>
        <begin position="1"/>
        <end position="69"/>
    </location>
</feature>
<proteinExistence type="predicted"/>
<comment type="caution">
    <text evidence="2">The sequence shown here is derived from an EMBL/GenBank/DDBJ whole genome shotgun (WGS) entry which is preliminary data.</text>
</comment>